<organism evidence="3 4">
    <name type="scientific">Variibacter gotjawalensis</name>
    <dbReference type="NCBI Taxonomy" id="1333996"/>
    <lineage>
        <taxon>Bacteria</taxon>
        <taxon>Pseudomonadati</taxon>
        <taxon>Pseudomonadota</taxon>
        <taxon>Alphaproteobacteria</taxon>
        <taxon>Hyphomicrobiales</taxon>
        <taxon>Nitrobacteraceae</taxon>
        <taxon>Variibacter</taxon>
    </lineage>
</organism>
<dbReference type="SUPFAM" id="SSF51735">
    <property type="entry name" value="NAD(P)-binding Rossmann-fold domains"/>
    <property type="match status" value="1"/>
</dbReference>
<dbReference type="InterPro" id="IPR000683">
    <property type="entry name" value="Gfo/Idh/MocA-like_OxRdtase_N"/>
</dbReference>
<dbReference type="PANTHER" id="PTHR43377:SF1">
    <property type="entry name" value="BILIVERDIN REDUCTASE A"/>
    <property type="match status" value="1"/>
</dbReference>
<dbReference type="InterPro" id="IPR055170">
    <property type="entry name" value="GFO_IDH_MocA-like_dom"/>
</dbReference>
<evidence type="ECO:0000259" key="1">
    <source>
        <dbReference type="Pfam" id="PF01408"/>
    </source>
</evidence>
<dbReference type="PANTHER" id="PTHR43377">
    <property type="entry name" value="BILIVERDIN REDUCTASE A"/>
    <property type="match status" value="1"/>
</dbReference>
<proteinExistence type="predicted"/>
<dbReference type="Pfam" id="PF22725">
    <property type="entry name" value="GFO_IDH_MocA_C3"/>
    <property type="match status" value="1"/>
</dbReference>
<dbReference type="Gene3D" id="3.30.360.10">
    <property type="entry name" value="Dihydrodipicolinate Reductase, domain 2"/>
    <property type="match status" value="1"/>
</dbReference>
<dbReference type="AlphaFoldDB" id="A0A0S3PUH9"/>
<reference evidence="3 4" key="1">
    <citation type="submission" date="2015-08" db="EMBL/GenBank/DDBJ databases">
        <title>Investigation of the bacterial diversity of lava forest soil.</title>
        <authorList>
            <person name="Lee J.S."/>
        </authorList>
    </citation>
    <scope>NUCLEOTIDE SEQUENCE [LARGE SCALE GENOMIC DNA]</scope>
    <source>
        <strain evidence="3 4">GJW-30</strain>
    </source>
</reference>
<dbReference type="GO" id="GO:0016491">
    <property type="term" value="F:oxidoreductase activity"/>
    <property type="evidence" value="ECO:0007669"/>
    <property type="project" value="UniProtKB-KW"/>
</dbReference>
<name>A0A0S3PUH9_9BRAD</name>
<accession>A0A0S3PUH9</accession>
<dbReference type="Proteomes" id="UP000236884">
    <property type="component" value="Chromosome"/>
</dbReference>
<dbReference type="SUPFAM" id="SSF55347">
    <property type="entry name" value="Glyceraldehyde-3-phosphate dehydrogenase-like, C-terminal domain"/>
    <property type="match status" value="1"/>
</dbReference>
<sequence>MIGVGILGAGFFGEFHARAVRAVDGVEVRAVCANPMAEAEVFAKQYGGTAYDDWRELIADSSVDAVVVATPHHLHAPMVIAALEAGKHVLVEKPMALSVAECDAVIAVSRKANTTLMVGHILHFAKPCLVAQDILARGELGRPLAASSSLVKFWMEENRRGWHLDPATGGGMLMTAGIHALDALLWFMGGEVKQISAAGGALFHEQKADDSLMLLVRFDDNRIGQVASVAYRDGAGSYGIDLICERGALRVDFNTGVSIGHDNIWTPVPDSAEPDWMQRAVEGEWQAMVTCIRDSAPPVVDGAYGRKVISCIAAALTSARESREVVPQ</sequence>
<protein>
    <submittedName>
        <fullName evidence="3">Putative 4,5-dihydroxyphthalate dehydrogenase</fullName>
        <ecNumber evidence="3">1.-.-.-</ecNumber>
    </submittedName>
</protein>
<dbReference type="InterPro" id="IPR036291">
    <property type="entry name" value="NAD(P)-bd_dom_sf"/>
</dbReference>
<dbReference type="InterPro" id="IPR051450">
    <property type="entry name" value="Gfo/Idh/MocA_Oxidoreductases"/>
</dbReference>
<dbReference type="EC" id="1.-.-.-" evidence="3"/>
<feature type="domain" description="GFO/IDH/MocA-like oxidoreductase" evidence="2">
    <location>
        <begin position="131"/>
        <end position="249"/>
    </location>
</feature>
<evidence type="ECO:0000313" key="3">
    <source>
        <dbReference type="EMBL" id="BAT59617.1"/>
    </source>
</evidence>
<keyword evidence="4" id="KW-1185">Reference proteome</keyword>
<dbReference type="RefSeq" id="WP_096355146.1">
    <property type="nucleotide sequence ID" value="NZ_AP014946.1"/>
</dbReference>
<feature type="domain" description="Gfo/Idh/MocA-like oxidoreductase N-terminal" evidence="1">
    <location>
        <begin position="2"/>
        <end position="120"/>
    </location>
</feature>
<evidence type="ECO:0000259" key="2">
    <source>
        <dbReference type="Pfam" id="PF22725"/>
    </source>
</evidence>
<dbReference type="EMBL" id="AP014946">
    <property type="protein sequence ID" value="BAT59617.1"/>
    <property type="molecule type" value="Genomic_DNA"/>
</dbReference>
<evidence type="ECO:0000313" key="4">
    <source>
        <dbReference type="Proteomes" id="UP000236884"/>
    </source>
</evidence>
<dbReference type="Gene3D" id="3.40.50.720">
    <property type="entry name" value="NAD(P)-binding Rossmann-like Domain"/>
    <property type="match status" value="1"/>
</dbReference>
<dbReference type="Pfam" id="PF01408">
    <property type="entry name" value="GFO_IDH_MocA"/>
    <property type="match status" value="1"/>
</dbReference>
<dbReference type="GO" id="GO:0000166">
    <property type="term" value="F:nucleotide binding"/>
    <property type="evidence" value="ECO:0007669"/>
    <property type="project" value="InterPro"/>
</dbReference>
<dbReference type="KEGG" id="vgo:GJW-30_1_02150"/>
<gene>
    <name evidence="3" type="primary">pht4_1</name>
    <name evidence="3" type="ORF">GJW-30_1_02150</name>
</gene>
<keyword evidence="3" id="KW-0560">Oxidoreductase</keyword>
<dbReference type="OrthoDB" id="9781031at2"/>